<gene>
    <name evidence="2" type="ORF">DPMN_131750</name>
</gene>
<sequence>MSDQPNERTPLLEEGQQGSLDEKGYKGTCVVALKNASDNMPSSLPSTITQTTEAFSADINNDTSSQAPDDKINGQLCLPSSTCSRYTVLVFICLIGMGMKENTNGILHVKKID</sequence>
<proteinExistence type="predicted"/>
<dbReference type="EMBL" id="JAIWYP010000006">
    <property type="protein sequence ID" value="KAH3803489.1"/>
    <property type="molecule type" value="Genomic_DNA"/>
</dbReference>
<feature type="region of interest" description="Disordered" evidence="1">
    <location>
        <begin position="1"/>
        <end position="23"/>
    </location>
</feature>
<keyword evidence="3" id="KW-1185">Reference proteome</keyword>
<comment type="caution">
    <text evidence="2">The sequence shown here is derived from an EMBL/GenBank/DDBJ whole genome shotgun (WGS) entry which is preliminary data.</text>
</comment>
<reference evidence="2" key="1">
    <citation type="journal article" date="2019" name="bioRxiv">
        <title>The Genome of the Zebra Mussel, Dreissena polymorpha: A Resource for Invasive Species Research.</title>
        <authorList>
            <person name="McCartney M.A."/>
            <person name="Auch B."/>
            <person name="Kono T."/>
            <person name="Mallez S."/>
            <person name="Zhang Y."/>
            <person name="Obille A."/>
            <person name="Becker A."/>
            <person name="Abrahante J.E."/>
            <person name="Garbe J."/>
            <person name="Badalamenti J.P."/>
            <person name="Herman A."/>
            <person name="Mangelson H."/>
            <person name="Liachko I."/>
            <person name="Sullivan S."/>
            <person name="Sone E.D."/>
            <person name="Koren S."/>
            <person name="Silverstein K.A.T."/>
            <person name="Beckman K.B."/>
            <person name="Gohl D.M."/>
        </authorList>
    </citation>
    <scope>NUCLEOTIDE SEQUENCE</scope>
    <source>
        <strain evidence="2">Duluth1</strain>
        <tissue evidence="2">Whole animal</tissue>
    </source>
</reference>
<evidence type="ECO:0000313" key="3">
    <source>
        <dbReference type="Proteomes" id="UP000828390"/>
    </source>
</evidence>
<dbReference type="Proteomes" id="UP000828390">
    <property type="component" value="Unassembled WGS sequence"/>
</dbReference>
<dbReference type="AlphaFoldDB" id="A0A9D4FTR3"/>
<evidence type="ECO:0000256" key="1">
    <source>
        <dbReference type="SAM" id="MobiDB-lite"/>
    </source>
</evidence>
<evidence type="ECO:0000313" key="2">
    <source>
        <dbReference type="EMBL" id="KAH3803489.1"/>
    </source>
</evidence>
<reference evidence="2" key="2">
    <citation type="submission" date="2020-11" db="EMBL/GenBank/DDBJ databases">
        <authorList>
            <person name="McCartney M.A."/>
            <person name="Auch B."/>
            <person name="Kono T."/>
            <person name="Mallez S."/>
            <person name="Becker A."/>
            <person name="Gohl D.M."/>
            <person name="Silverstein K.A.T."/>
            <person name="Koren S."/>
            <person name="Bechman K.B."/>
            <person name="Herman A."/>
            <person name="Abrahante J.E."/>
            <person name="Garbe J."/>
        </authorList>
    </citation>
    <scope>NUCLEOTIDE SEQUENCE</scope>
    <source>
        <strain evidence="2">Duluth1</strain>
        <tissue evidence="2">Whole animal</tissue>
    </source>
</reference>
<name>A0A9D4FTR3_DREPO</name>
<protein>
    <submittedName>
        <fullName evidence="2">Uncharacterized protein</fullName>
    </submittedName>
</protein>
<accession>A0A9D4FTR3</accession>
<organism evidence="2 3">
    <name type="scientific">Dreissena polymorpha</name>
    <name type="common">Zebra mussel</name>
    <name type="synonym">Mytilus polymorpha</name>
    <dbReference type="NCBI Taxonomy" id="45954"/>
    <lineage>
        <taxon>Eukaryota</taxon>
        <taxon>Metazoa</taxon>
        <taxon>Spiralia</taxon>
        <taxon>Lophotrochozoa</taxon>
        <taxon>Mollusca</taxon>
        <taxon>Bivalvia</taxon>
        <taxon>Autobranchia</taxon>
        <taxon>Heteroconchia</taxon>
        <taxon>Euheterodonta</taxon>
        <taxon>Imparidentia</taxon>
        <taxon>Neoheterodontei</taxon>
        <taxon>Myida</taxon>
        <taxon>Dreissenoidea</taxon>
        <taxon>Dreissenidae</taxon>
        <taxon>Dreissena</taxon>
    </lineage>
</organism>